<organism evidence="1 2">
    <name type="scientific">Candidatus Berkelbacteria bacterium Licking1014_85</name>
    <dbReference type="NCBI Taxonomy" id="2017148"/>
    <lineage>
        <taxon>Bacteria</taxon>
        <taxon>Candidatus Berkelbacteria</taxon>
    </lineage>
</organism>
<feature type="non-terminal residue" evidence="1">
    <location>
        <position position="1"/>
    </location>
</feature>
<sequence>GARFFAKLQGKEFPYIIGQGKSSDFLKFDDSIDTEGITSYFSVVFEKTNNQKAIKKGKTILLVGDIMLDRGVKSLIKKNSAAYPFQKISQFLKGVDIVFQRHCHFQNSASAGFRTIQLKSGIVICVFDWLGVWIRANCQIFRFFSGNRCVFSRNRSGEFTHKLRNYFARQTIANVFYNFVFHHFRIVNRFKSIFQNLVNRNCFDAVFALFPFSHY</sequence>
<name>A0A554LIJ0_9BACT</name>
<accession>A0A554LIJ0</accession>
<dbReference type="Proteomes" id="UP000315589">
    <property type="component" value="Unassembled WGS sequence"/>
</dbReference>
<dbReference type="EMBL" id="VMGI01000048">
    <property type="protein sequence ID" value="TSC92683.1"/>
    <property type="molecule type" value="Genomic_DNA"/>
</dbReference>
<protein>
    <recommendedName>
        <fullName evidence="3">Capsule synthesis protein CapA domain-containing protein</fullName>
    </recommendedName>
</protein>
<evidence type="ECO:0000313" key="2">
    <source>
        <dbReference type="Proteomes" id="UP000315589"/>
    </source>
</evidence>
<dbReference type="AlphaFoldDB" id="A0A554LIJ0"/>
<comment type="caution">
    <text evidence="1">The sequence shown here is derived from an EMBL/GenBank/DDBJ whole genome shotgun (WGS) entry which is preliminary data.</text>
</comment>
<evidence type="ECO:0008006" key="3">
    <source>
        <dbReference type="Google" id="ProtNLM"/>
    </source>
</evidence>
<gene>
    <name evidence="1" type="ORF">CEN91_382</name>
</gene>
<proteinExistence type="predicted"/>
<evidence type="ECO:0000313" key="1">
    <source>
        <dbReference type="EMBL" id="TSC92683.1"/>
    </source>
</evidence>
<reference evidence="1 2" key="1">
    <citation type="submission" date="2017-07" db="EMBL/GenBank/DDBJ databases">
        <title>Mechanisms for carbon and nitrogen cycling indicate functional differentiation within the Candidate Phyla Radiation.</title>
        <authorList>
            <person name="Danczak R.E."/>
            <person name="Johnston M.D."/>
            <person name="Kenah C."/>
            <person name="Slattery M."/>
            <person name="Wrighton K.C."/>
            <person name="Wilkins M.J."/>
        </authorList>
    </citation>
    <scope>NUCLEOTIDE SEQUENCE [LARGE SCALE GENOMIC DNA]</scope>
    <source>
        <strain evidence="1">Licking1014_85</strain>
    </source>
</reference>